<keyword evidence="1" id="KW-1133">Transmembrane helix</keyword>
<proteinExistence type="predicted"/>
<dbReference type="NCBIfam" id="TIGR03943">
    <property type="entry name" value="TIGR03943 family putative permease subunit"/>
    <property type="match status" value="1"/>
</dbReference>
<feature type="transmembrane region" description="Helical" evidence="1">
    <location>
        <begin position="27"/>
        <end position="45"/>
    </location>
</feature>
<keyword evidence="1" id="KW-0812">Transmembrane</keyword>
<reference evidence="3 4" key="1">
    <citation type="submission" date="2019-09" db="EMBL/GenBank/DDBJ databases">
        <title>Phylogeny of genus Pseudoclavibacter and closely related genus.</title>
        <authorList>
            <person name="Li Y."/>
        </authorList>
    </citation>
    <scope>NUCLEOTIDE SEQUENCE [LARGE SCALE GENOMIC DNA]</scope>
    <source>
        <strain evidence="3 4">JCM 16921</strain>
    </source>
</reference>
<dbReference type="Proteomes" id="UP000481339">
    <property type="component" value="Unassembled WGS sequence"/>
</dbReference>
<dbReference type="Pfam" id="PF21537">
    <property type="entry name" value="DUF1980_C"/>
    <property type="match status" value="1"/>
</dbReference>
<dbReference type="EMBL" id="WBKA01000001">
    <property type="protein sequence ID" value="KAB1633715.1"/>
    <property type="molecule type" value="Genomic_DNA"/>
</dbReference>
<dbReference type="InterPro" id="IPR015402">
    <property type="entry name" value="DUF1980"/>
</dbReference>
<dbReference type="AlphaFoldDB" id="A0A7C8FS39"/>
<dbReference type="InterPro" id="IPR052955">
    <property type="entry name" value="UPF0703_membrane_permease"/>
</dbReference>
<protein>
    <submittedName>
        <fullName evidence="3">TIGR03943 family protein</fullName>
    </submittedName>
</protein>
<dbReference type="RefSeq" id="WP_158035552.1">
    <property type="nucleotide sequence ID" value="NZ_BAAAZV010000018.1"/>
</dbReference>
<comment type="caution">
    <text evidence="3">The sequence shown here is derived from an EMBL/GenBank/DDBJ whole genome shotgun (WGS) entry which is preliminary data.</text>
</comment>
<keyword evidence="4" id="KW-1185">Reference proteome</keyword>
<feature type="domain" description="DUF1980" evidence="2">
    <location>
        <begin position="162"/>
        <end position="262"/>
    </location>
</feature>
<evidence type="ECO:0000313" key="4">
    <source>
        <dbReference type="Proteomes" id="UP000481339"/>
    </source>
</evidence>
<dbReference type="PANTHER" id="PTHR40047">
    <property type="entry name" value="UPF0703 PROTEIN YCGQ"/>
    <property type="match status" value="1"/>
</dbReference>
<feature type="transmembrane region" description="Helical" evidence="1">
    <location>
        <begin position="98"/>
        <end position="117"/>
    </location>
</feature>
<evidence type="ECO:0000259" key="2">
    <source>
        <dbReference type="Pfam" id="PF21537"/>
    </source>
</evidence>
<gene>
    <name evidence="3" type="ORF">F8O02_01970</name>
</gene>
<evidence type="ECO:0000313" key="3">
    <source>
        <dbReference type="EMBL" id="KAB1633715.1"/>
    </source>
</evidence>
<organism evidence="3 4">
    <name type="scientific">Pseudoclavibacter caeni</name>
    <dbReference type="NCBI Taxonomy" id="908846"/>
    <lineage>
        <taxon>Bacteria</taxon>
        <taxon>Bacillati</taxon>
        <taxon>Actinomycetota</taxon>
        <taxon>Actinomycetes</taxon>
        <taxon>Micrococcales</taxon>
        <taxon>Microbacteriaceae</taxon>
        <taxon>Pseudoclavibacter</taxon>
    </lineage>
</organism>
<dbReference type="PANTHER" id="PTHR40047:SF1">
    <property type="entry name" value="UPF0703 PROTEIN YCGQ"/>
    <property type="match status" value="1"/>
</dbReference>
<keyword evidence="1" id="KW-0472">Membrane</keyword>
<name>A0A7C8FS39_9MICO</name>
<evidence type="ECO:0000256" key="1">
    <source>
        <dbReference type="SAM" id="Phobius"/>
    </source>
</evidence>
<sequence length="264" mass="27952">MRSSERPAATPTPARWPGRLSAGVRRWSGAVVATATALFSLWLAATGRLDLYVHPRYLWFSIVMAVIALALVGVAIALPGHGHGDAAPARLRRPPVLVALSTVVVVAALAVVTPTTLSSRQALGRDVASGGTALARTLTGQIDLGASIDDYTMVDWAATMQLRGDLAFYAGHEATFSGFVTPDETDPDDVLLITRFRITCCTLDAQPVGIPVHLPGWRDRFPVNSWVEGTGGFAVNPSTTSSAAIVFAPDDLHAIEEPDDPYLG</sequence>
<feature type="transmembrane region" description="Helical" evidence="1">
    <location>
        <begin position="57"/>
        <end position="78"/>
    </location>
</feature>
<dbReference type="InterPro" id="IPR048447">
    <property type="entry name" value="DUF1980_C"/>
</dbReference>
<dbReference type="OrthoDB" id="359029at2"/>
<accession>A0A7C8FS39</accession>